<evidence type="ECO:0000256" key="3">
    <source>
        <dbReference type="ARBA" id="ARBA00022833"/>
    </source>
</evidence>
<dbReference type="InterPro" id="IPR051763">
    <property type="entry name" value="Copper_Homeo_Regul"/>
</dbReference>
<dbReference type="GO" id="GO:0000978">
    <property type="term" value="F:RNA polymerase II cis-regulatory region sequence-specific DNA binding"/>
    <property type="evidence" value="ECO:0007669"/>
    <property type="project" value="TreeGrafter"/>
</dbReference>
<gene>
    <name evidence="10" type="ORF">INT46_010532</name>
</gene>
<sequence>MLINGIKFACNTCVKGHRSSNCNHIERPLFEIRKKGRPVTQCSFCRDLRKTRQIHIKCTCTDKTKNIENTATLLQQKQQCYQCPSAKSFFSEDQNGSSIAYSDLIQIDGQKDTVIQTSSTSPPLSHCTCHETATKILYTKENWNSPSQQQHLDNNTPIIPVRSRGMMLEENAPAGLYNFQKSNSSSSLRFLGGQTKSPRRRSSLTRRSSTNSNSNNRRSTISHPSGTTAANTSIPFHMNQQDDMMIDMQSFLLTDQFNHQQITEIESEIAVVNNSNLTTVAEVTAASATVTAGYNVSSASSTSSSNISSHSPNSTHADMMGNNEFQGQSSDELDGFMMTDPNELTTLLNNVLMNNETSSAASGTDNANNSNSNENINCTRTSAGIDMTRSTTTSSSNSQPQFHHQQQQQQQQQQSSMLCGSFTPHLNCSPASSIMEQQGESVVITITPLSNLLSNQEQRVIVAKEKPAVTRIVTCYYGNSCICPGCFVHPNNNYQSLYSNNNNDVSPQYMQQHQQQIQQQNQINMQHQLPSNNSSLYSSDDEDPSISNNYQAITTTF</sequence>
<reference evidence="10" key="1">
    <citation type="submission" date="2020-12" db="EMBL/GenBank/DDBJ databases">
        <title>Metabolic potential, ecology and presence of endohyphal bacteria is reflected in genomic diversity of Mucoromycotina.</title>
        <authorList>
            <person name="Muszewska A."/>
            <person name="Okrasinska A."/>
            <person name="Steczkiewicz K."/>
            <person name="Drgas O."/>
            <person name="Orlowska M."/>
            <person name="Perlinska-Lenart U."/>
            <person name="Aleksandrzak-Piekarczyk T."/>
            <person name="Szatraj K."/>
            <person name="Zielenkiewicz U."/>
            <person name="Pilsyk S."/>
            <person name="Malc E."/>
            <person name="Mieczkowski P."/>
            <person name="Kruszewska J.S."/>
            <person name="Biernat P."/>
            <person name="Pawlowska J."/>
        </authorList>
    </citation>
    <scope>NUCLEOTIDE SEQUENCE</scope>
    <source>
        <strain evidence="10">CBS 226.32</strain>
    </source>
</reference>
<feature type="region of interest" description="Disordered" evidence="8">
    <location>
        <begin position="187"/>
        <end position="233"/>
    </location>
</feature>
<keyword evidence="4" id="KW-0186">Copper</keyword>
<keyword evidence="3" id="KW-0862">Zinc</keyword>
<dbReference type="Pfam" id="PF00649">
    <property type="entry name" value="Copper-fist"/>
    <property type="match status" value="1"/>
</dbReference>
<dbReference type="SMART" id="SM00412">
    <property type="entry name" value="Cu_FIST"/>
    <property type="match status" value="1"/>
</dbReference>
<dbReference type="PANTHER" id="PTHR28088:SF5">
    <property type="entry name" value="TRANSCRIPTIONAL ACTIVATOR HAA1-RELATED"/>
    <property type="match status" value="1"/>
</dbReference>
<keyword evidence="7" id="KW-0539">Nucleus</keyword>
<dbReference type="GO" id="GO:0000981">
    <property type="term" value="F:DNA-binding transcription factor activity, RNA polymerase II-specific"/>
    <property type="evidence" value="ECO:0007669"/>
    <property type="project" value="TreeGrafter"/>
</dbReference>
<dbReference type="PROSITE" id="PS50073">
    <property type="entry name" value="COPPER_FIST_2"/>
    <property type="match status" value="1"/>
</dbReference>
<evidence type="ECO:0000313" key="10">
    <source>
        <dbReference type="EMBL" id="KAG2189844.1"/>
    </source>
</evidence>
<dbReference type="GO" id="GO:0005634">
    <property type="term" value="C:nucleus"/>
    <property type="evidence" value="ECO:0007669"/>
    <property type="project" value="UniProtKB-SubCell"/>
</dbReference>
<feature type="region of interest" description="Disordered" evidence="8">
    <location>
        <begin position="296"/>
        <end position="332"/>
    </location>
</feature>
<feature type="region of interest" description="Disordered" evidence="8">
    <location>
        <begin position="357"/>
        <end position="416"/>
    </location>
</feature>
<evidence type="ECO:0000256" key="5">
    <source>
        <dbReference type="ARBA" id="ARBA00023015"/>
    </source>
</evidence>
<dbReference type="GO" id="GO:0006879">
    <property type="term" value="P:intracellular iron ion homeostasis"/>
    <property type="evidence" value="ECO:0007669"/>
    <property type="project" value="TreeGrafter"/>
</dbReference>
<dbReference type="InterPro" id="IPR036395">
    <property type="entry name" value="Cu_fist_DNA-bd_dom_sf"/>
</dbReference>
<dbReference type="InterPro" id="IPR001083">
    <property type="entry name" value="Cu_fist_DNA-bd_dom"/>
</dbReference>
<dbReference type="Proteomes" id="UP000650833">
    <property type="component" value="Unassembled WGS sequence"/>
</dbReference>
<feature type="compositionally biased region" description="Low complexity" evidence="8">
    <location>
        <begin position="296"/>
        <end position="314"/>
    </location>
</feature>
<feature type="domain" description="Copper-fist" evidence="9">
    <location>
        <begin position="1"/>
        <end position="39"/>
    </location>
</feature>
<dbReference type="SMART" id="SM01090">
    <property type="entry name" value="Copper-fist"/>
    <property type="match status" value="1"/>
</dbReference>
<name>A0A8H7QD97_9FUNG</name>
<dbReference type="FunFam" id="3.90.430.10:FF:000001">
    <property type="entry name" value="Copper fist DNA-binding protein"/>
    <property type="match status" value="1"/>
</dbReference>
<feature type="compositionally biased region" description="Polar residues" evidence="8">
    <location>
        <begin position="529"/>
        <end position="538"/>
    </location>
</feature>
<dbReference type="GO" id="GO:0006878">
    <property type="term" value="P:intracellular copper ion homeostasis"/>
    <property type="evidence" value="ECO:0007669"/>
    <property type="project" value="TreeGrafter"/>
</dbReference>
<dbReference type="PANTHER" id="PTHR28088">
    <property type="entry name" value="TRANSCRIPTIONAL ACTIVATOR HAA1-RELATED"/>
    <property type="match status" value="1"/>
</dbReference>
<dbReference type="SUPFAM" id="SSF57879">
    <property type="entry name" value="Zinc domain conserved in yeast copper-regulated transcription factors"/>
    <property type="match status" value="1"/>
</dbReference>
<keyword evidence="2" id="KW-0479">Metal-binding</keyword>
<proteinExistence type="predicted"/>
<feature type="compositionally biased region" description="Low complexity" evidence="8">
    <location>
        <begin position="357"/>
        <end position="377"/>
    </location>
</feature>
<dbReference type="Gene3D" id="3.90.430.10">
    <property type="entry name" value="Copper fist DNA-binding domain"/>
    <property type="match status" value="1"/>
</dbReference>
<accession>A0A8H7QD97</accession>
<protein>
    <recommendedName>
        <fullName evidence="9">Copper-fist domain-containing protein</fullName>
    </recommendedName>
</protein>
<dbReference type="EMBL" id="JAEPRC010001157">
    <property type="protein sequence ID" value="KAG2189844.1"/>
    <property type="molecule type" value="Genomic_DNA"/>
</dbReference>
<dbReference type="PRINTS" id="PR00617">
    <property type="entry name" value="COPPERFIST"/>
</dbReference>
<comment type="caution">
    <text evidence="10">The sequence shown here is derived from an EMBL/GenBank/DDBJ whole genome shotgun (WGS) entry which is preliminary data.</text>
</comment>
<evidence type="ECO:0000256" key="4">
    <source>
        <dbReference type="ARBA" id="ARBA00023008"/>
    </source>
</evidence>
<evidence type="ECO:0000256" key="1">
    <source>
        <dbReference type="ARBA" id="ARBA00004123"/>
    </source>
</evidence>
<evidence type="ECO:0000256" key="2">
    <source>
        <dbReference type="ARBA" id="ARBA00022723"/>
    </source>
</evidence>
<evidence type="ECO:0000313" key="11">
    <source>
        <dbReference type="Proteomes" id="UP000650833"/>
    </source>
</evidence>
<dbReference type="AlphaFoldDB" id="A0A8H7QD97"/>
<dbReference type="OrthoDB" id="5600085at2759"/>
<feature type="compositionally biased region" description="Low complexity" evidence="8">
    <location>
        <begin position="205"/>
        <end position="219"/>
    </location>
</feature>
<dbReference type="GO" id="GO:0005507">
    <property type="term" value="F:copper ion binding"/>
    <property type="evidence" value="ECO:0007669"/>
    <property type="project" value="InterPro"/>
</dbReference>
<keyword evidence="11" id="KW-1185">Reference proteome</keyword>
<keyword evidence="5" id="KW-0805">Transcription regulation</keyword>
<feature type="region of interest" description="Disordered" evidence="8">
    <location>
        <begin position="529"/>
        <end position="548"/>
    </location>
</feature>
<comment type="subcellular location">
    <subcellularLocation>
        <location evidence="1">Nucleus</location>
    </subcellularLocation>
</comment>
<evidence type="ECO:0000256" key="7">
    <source>
        <dbReference type="ARBA" id="ARBA00023242"/>
    </source>
</evidence>
<evidence type="ECO:0000256" key="6">
    <source>
        <dbReference type="ARBA" id="ARBA00023163"/>
    </source>
</evidence>
<evidence type="ECO:0000259" key="9">
    <source>
        <dbReference type="PROSITE" id="PS50073"/>
    </source>
</evidence>
<keyword evidence="6" id="KW-0804">Transcription</keyword>
<dbReference type="GO" id="GO:0045944">
    <property type="term" value="P:positive regulation of transcription by RNA polymerase II"/>
    <property type="evidence" value="ECO:0007669"/>
    <property type="project" value="TreeGrafter"/>
</dbReference>
<feature type="compositionally biased region" description="Low complexity" evidence="8">
    <location>
        <begin position="388"/>
        <end position="416"/>
    </location>
</feature>
<evidence type="ECO:0000256" key="8">
    <source>
        <dbReference type="SAM" id="MobiDB-lite"/>
    </source>
</evidence>
<organism evidence="10 11">
    <name type="scientific">Mucor plumbeus</name>
    <dbReference type="NCBI Taxonomy" id="97098"/>
    <lineage>
        <taxon>Eukaryota</taxon>
        <taxon>Fungi</taxon>
        <taxon>Fungi incertae sedis</taxon>
        <taxon>Mucoromycota</taxon>
        <taxon>Mucoromycotina</taxon>
        <taxon>Mucoromycetes</taxon>
        <taxon>Mucorales</taxon>
        <taxon>Mucorineae</taxon>
        <taxon>Mucoraceae</taxon>
        <taxon>Mucor</taxon>
    </lineage>
</organism>
<feature type="compositionally biased region" description="Polar residues" evidence="8">
    <location>
        <begin position="221"/>
        <end position="233"/>
    </location>
</feature>